<dbReference type="PROSITE" id="PS50048">
    <property type="entry name" value="ZN2_CY6_FUNGAL_2"/>
    <property type="match status" value="1"/>
</dbReference>
<dbReference type="AlphaFoldDB" id="A0A1L9PR69"/>
<dbReference type="VEuPathDB" id="FungiDB:ASPVEDRAFT_195938"/>
<sequence>MPSHARLKSRSGCLTCKGRRVKCDEAKPHCQRCTSTGRKCDGYRTPSPPPSSYRDLTTLSSPALMPSGNARESRSFQYFYERTVPSLAGYCGSEFWNRLVLQVSQHEESVWHAMIALGSLHENFENDQQIPGLRFSRRGQDSFAVQEYNFAIRALLGRSNFGVLPTGLAVDVCLISCILFTCFEVLSGHYDSAISHIRGGIKIMNEAYYDPRYGTFCHPVLKPSTVTRLEMDNLRKILIRLQDQAFTLTRDNIDQQLTESTAFDAHLEMPDAFRSVAEARDVFEYYRCKAVRDTTKCNTQTELLHIYEPIITKFFTVLSTFEQTRQTLLTPHEQIGLKILKIHQNMQLVRLEYAKLGVTDQSPWDKYNNIFAEIVQLAASVVDSTHGIDCLSLSPSQLEILSNQGLLKPSFTLDMGIIGPVFNAATLCRDPSIRRKAVQVLRSAARQEGCFNSHVCAVVAEQAIAIEEAAAARASGSLLRVLPELEYKPASITACSEVPDAARLTYVYPRIDAVQKRVYMRLGQRGADVDVPLTNMTVMMDMVA</sequence>
<keyword evidence="1" id="KW-0479">Metal-binding</keyword>
<gene>
    <name evidence="8" type="ORF">ASPVEDRAFT_195938</name>
</gene>
<dbReference type="SUPFAM" id="SSF57701">
    <property type="entry name" value="Zn2/Cys6 DNA-binding domain"/>
    <property type="match status" value="1"/>
</dbReference>
<evidence type="ECO:0000313" key="8">
    <source>
        <dbReference type="EMBL" id="OJJ04027.1"/>
    </source>
</evidence>
<dbReference type="InterPro" id="IPR052360">
    <property type="entry name" value="Transcr_Regulatory_Proteins"/>
</dbReference>
<dbReference type="Proteomes" id="UP000184073">
    <property type="component" value="Unassembled WGS sequence"/>
</dbReference>
<name>A0A1L9PR69_ASPVE</name>
<dbReference type="OrthoDB" id="2593732at2759"/>
<keyword evidence="9" id="KW-1185">Reference proteome</keyword>
<keyword evidence="3" id="KW-0805">Transcription regulation</keyword>
<dbReference type="GO" id="GO:0003677">
    <property type="term" value="F:DNA binding"/>
    <property type="evidence" value="ECO:0007669"/>
    <property type="project" value="UniProtKB-KW"/>
</dbReference>
<evidence type="ECO:0000256" key="2">
    <source>
        <dbReference type="ARBA" id="ARBA00022833"/>
    </source>
</evidence>
<dbReference type="CDD" id="cd00067">
    <property type="entry name" value="GAL4"/>
    <property type="match status" value="1"/>
</dbReference>
<dbReference type="STRING" id="1036611.A0A1L9PR69"/>
<dbReference type="InterPro" id="IPR021858">
    <property type="entry name" value="Fun_TF"/>
</dbReference>
<dbReference type="Pfam" id="PF11951">
    <property type="entry name" value="Fungal_trans_2"/>
    <property type="match status" value="1"/>
</dbReference>
<protein>
    <recommendedName>
        <fullName evidence="7">Zn(2)-C6 fungal-type domain-containing protein</fullName>
    </recommendedName>
</protein>
<dbReference type="PANTHER" id="PTHR36206:SF12">
    <property type="entry name" value="ASPERCRYPTIN BIOSYNTHESIS CLUSTER-SPECIFIC TRANSCRIPTION REGULATOR ATNN-RELATED"/>
    <property type="match status" value="1"/>
</dbReference>
<reference evidence="9" key="1">
    <citation type="journal article" date="2017" name="Genome Biol.">
        <title>Comparative genomics reveals high biological diversity and specific adaptations in the industrially and medically important fungal genus Aspergillus.</title>
        <authorList>
            <person name="de Vries R.P."/>
            <person name="Riley R."/>
            <person name="Wiebenga A."/>
            <person name="Aguilar-Osorio G."/>
            <person name="Amillis S."/>
            <person name="Uchima C.A."/>
            <person name="Anderluh G."/>
            <person name="Asadollahi M."/>
            <person name="Askin M."/>
            <person name="Barry K."/>
            <person name="Battaglia E."/>
            <person name="Bayram O."/>
            <person name="Benocci T."/>
            <person name="Braus-Stromeyer S.A."/>
            <person name="Caldana C."/>
            <person name="Canovas D."/>
            <person name="Cerqueira G.C."/>
            <person name="Chen F."/>
            <person name="Chen W."/>
            <person name="Choi C."/>
            <person name="Clum A."/>
            <person name="Dos Santos R.A."/>
            <person name="Damasio A.R."/>
            <person name="Diallinas G."/>
            <person name="Emri T."/>
            <person name="Fekete E."/>
            <person name="Flipphi M."/>
            <person name="Freyberg S."/>
            <person name="Gallo A."/>
            <person name="Gournas C."/>
            <person name="Habgood R."/>
            <person name="Hainaut M."/>
            <person name="Harispe M.L."/>
            <person name="Henrissat B."/>
            <person name="Hilden K.S."/>
            <person name="Hope R."/>
            <person name="Hossain A."/>
            <person name="Karabika E."/>
            <person name="Karaffa L."/>
            <person name="Karanyi Z."/>
            <person name="Krasevec N."/>
            <person name="Kuo A."/>
            <person name="Kusch H."/>
            <person name="LaButti K."/>
            <person name="Lagendijk E.L."/>
            <person name="Lapidus A."/>
            <person name="Levasseur A."/>
            <person name="Lindquist E."/>
            <person name="Lipzen A."/>
            <person name="Logrieco A.F."/>
            <person name="MacCabe A."/>
            <person name="Maekelae M.R."/>
            <person name="Malavazi I."/>
            <person name="Melin P."/>
            <person name="Meyer V."/>
            <person name="Mielnichuk N."/>
            <person name="Miskei M."/>
            <person name="Molnar A.P."/>
            <person name="Mule G."/>
            <person name="Ngan C.Y."/>
            <person name="Orejas M."/>
            <person name="Orosz E."/>
            <person name="Ouedraogo J.P."/>
            <person name="Overkamp K.M."/>
            <person name="Park H.-S."/>
            <person name="Perrone G."/>
            <person name="Piumi F."/>
            <person name="Punt P.J."/>
            <person name="Ram A.F."/>
            <person name="Ramon A."/>
            <person name="Rauscher S."/>
            <person name="Record E."/>
            <person name="Riano-Pachon D.M."/>
            <person name="Robert V."/>
            <person name="Roehrig J."/>
            <person name="Ruller R."/>
            <person name="Salamov A."/>
            <person name="Salih N.S."/>
            <person name="Samson R.A."/>
            <person name="Sandor E."/>
            <person name="Sanguinetti M."/>
            <person name="Schuetze T."/>
            <person name="Sepcic K."/>
            <person name="Shelest E."/>
            <person name="Sherlock G."/>
            <person name="Sophianopoulou V."/>
            <person name="Squina F.M."/>
            <person name="Sun H."/>
            <person name="Susca A."/>
            <person name="Todd R.B."/>
            <person name="Tsang A."/>
            <person name="Unkles S.E."/>
            <person name="van de Wiele N."/>
            <person name="van Rossen-Uffink D."/>
            <person name="Oliveira J.V."/>
            <person name="Vesth T.C."/>
            <person name="Visser J."/>
            <person name="Yu J.-H."/>
            <person name="Zhou M."/>
            <person name="Andersen M.R."/>
            <person name="Archer D.B."/>
            <person name="Baker S.E."/>
            <person name="Benoit I."/>
            <person name="Brakhage A.A."/>
            <person name="Braus G.H."/>
            <person name="Fischer R."/>
            <person name="Frisvad J.C."/>
            <person name="Goldman G.H."/>
            <person name="Houbraken J."/>
            <person name="Oakley B."/>
            <person name="Pocsi I."/>
            <person name="Scazzocchio C."/>
            <person name="Seiboth B."/>
            <person name="vanKuyk P.A."/>
            <person name="Wortman J."/>
            <person name="Dyer P.S."/>
            <person name="Grigoriev I.V."/>
        </authorList>
    </citation>
    <scope>NUCLEOTIDE SEQUENCE [LARGE SCALE GENOMIC DNA]</scope>
    <source>
        <strain evidence="9">CBS 583.65</strain>
    </source>
</reference>
<keyword evidence="5" id="KW-0804">Transcription</keyword>
<dbReference type="GO" id="GO:0008270">
    <property type="term" value="F:zinc ion binding"/>
    <property type="evidence" value="ECO:0007669"/>
    <property type="project" value="InterPro"/>
</dbReference>
<dbReference type="PANTHER" id="PTHR36206">
    <property type="entry name" value="ASPERCRYPTIN BIOSYNTHESIS CLUSTER-SPECIFIC TRANSCRIPTION REGULATOR ATNN-RELATED"/>
    <property type="match status" value="1"/>
</dbReference>
<keyword evidence="6" id="KW-0539">Nucleus</keyword>
<dbReference type="Gene3D" id="4.10.240.10">
    <property type="entry name" value="Zn(2)-C6 fungal-type DNA-binding domain"/>
    <property type="match status" value="1"/>
</dbReference>
<dbReference type="InterPro" id="IPR036864">
    <property type="entry name" value="Zn2-C6_fun-type_DNA-bd_sf"/>
</dbReference>
<dbReference type="EMBL" id="KV878131">
    <property type="protein sequence ID" value="OJJ04027.1"/>
    <property type="molecule type" value="Genomic_DNA"/>
</dbReference>
<accession>A0A1L9PR69</accession>
<evidence type="ECO:0000256" key="1">
    <source>
        <dbReference type="ARBA" id="ARBA00022723"/>
    </source>
</evidence>
<keyword evidence="2" id="KW-0862">Zinc</keyword>
<dbReference type="InterPro" id="IPR001138">
    <property type="entry name" value="Zn2Cys6_DnaBD"/>
</dbReference>
<dbReference type="Pfam" id="PF00172">
    <property type="entry name" value="Zn_clus"/>
    <property type="match status" value="1"/>
</dbReference>
<evidence type="ECO:0000256" key="4">
    <source>
        <dbReference type="ARBA" id="ARBA00023125"/>
    </source>
</evidence>
<keyword evidence="4" id="KW-0238">DNA-binding</keyword>
<dbReference type="RefSeq" id="XP_040669789.1">
    <property type="nucleotide sequence ID" value="XM_040809201.1"/>
</dbReference>
<dbReference type="GeneID" id="63724712"/>
<evidence type="ECO:0000313" key="9">
    <source>
        <dbReference type="Proteomes" id="UP000184073"/>
    </source>
</evidence>
<organism evidence="8 9">
    <name type="scientific">Aspergillus versicolor CBS 583.65</name>
    <dbReference type="NCBI Taxonomy" id="1036611"/>
    <lineage>
        <taxon>Eukaryota</taxon>
        <taxon>Fungi</taxon>
        <taxon>Dikarya</taxon>
        <taxon>Ascomycota</taxon>
        <taxon>Pezizomycotina</taxon>
        <taxon>Eurotiomycetes</taxon>
        <taxon>Eurotiomycetidae</taxon>
        <taxon>Eurotiales</taxon>
        <taxon>Aspergillaceae</taxon>
        <taxon>Aspergillus</taxon>
        <taxon>Aspergillus subgen. Nidulantes</taxon>
    </lineage>
</organism>
<evidence type="ECO:0000256" key="6">
    <source>
        <dbReference type="ARBA" id="ARBA00023242"/>
    </source>
</evidence>
<proteinExistence type="predicted"/>
<dbReference type="PROSITE" id="PS00463">
    <property type="entry name" value="ZN2_CY6_FUNGAL_1"/>
    <property type="match status" value="1"/>
</dbReference>
<evidence type="ECO:0000259" key="7">
    <source>
        <dbReference type="PROSITE" id="PS50048"/>
    </source>
</evidence>
<evidence type="ECO:0000256" key="3">
    <source>
        <dbReference type="ARBA" id="ARBA00023015"/>
    </source>
</evidence>
<feature type="domain" description="Zn(2)-C6 fungal-type" evidence="7">
    <location>
        <begin position="12"/>
        <end position="40"/>
    </location>
</feature>
<dbReference type="SMART" id="SM00066">
    <property type="entry name" value="GAL4"/>
    <property type="match status" value="1"/>
</dbReference>
<dbReference type="GO" id="GO:0000981">
    <property type="term" value="F:DNA-binding transcription factor activity, RNA polymerase II-specific"/>
    <property type="evidence" value="ECO:0007669"/>
    <property type="project" value="InterPro"/>
</dbReference>
<evidence type="ECO:0000256" key="5">
    <source>
        <dbReference type="ARBA" id="ARBA00023163"/>
    </source>
</evidence>